<name>A0A2S7F6B5_CLOBU</name>
<evidence type="ECO:0000313" key="1">
    <source>
        <dbReference type="EMBL" id="PPV12387.1"/>
    </source>
</evidence>
<dbReference type="EMBL" id="LRDH01000147">
    <property type="protein sequence ID" value="PPV12387.1"/>
    <property type="molecule type" value="Genomic_DNA"/>
</dbReference>
<reference evidence="1 2" key="1">
    <citation type="submission" date="2016-01" db="EMBL/GenBank/DDBJ databases">
        <title>Characterization of the Clostridium difficile lineages that are prevalent in Hong Kong and China.</title>
        <authorList>
            <person name="Kwok J.S.-L."/>
            <person name="Lam W.-Y."/>
            <person name="Ip M."/>
            <person name="Chan T.-F."/>
            <person name="Hawkey P.M."/>
            <person name="Tsui S.K.-W."/>
        </authorList>
    </citation>
    <scope>NUCLEOTIDE SEQUENCE [LARGE SCALE GENOMIC DNA]</scope>
    <source>
        <strain evidence="1 2">300064</strain>
    </source>
</reference>
<accession>A0A2S7F6B5</accession>
<dbReference type="Proteomes" id="UP000238081">
    <property type="component" value="Unassembled WGS sequence"/>
</dbReference>
<protein>
    <submittedName>
        <fullName evidence="1">Uncharacterized protein</fullName>
    </submittedName>
</protein>
<evidence type="ECO:0000313" key="2">
    <source>
        <dbReference type="Proteomes" id="UP000238081"/>
    </source>
</evidence>
<dbReference type="RefSeq" id="WP_003425472.1">
    <property type="nucleotide sequence ID" value="NZ_CP033247.1"/>
</dbReference>
<sequence length="86" mass="10288">MATKQIKFKSFGEMIYYIFRKKNCPTCENNLKKIKKEVNKGFQCWNVGLGEYRFGKLVELNISYYCPKCKEIRSLSEIYDKVREKV</sequence>
<organism evidence="1 2">
    <name type="scientific">Clostridium butyricum</name>
    <dbReference type="NCBI Taxonomy" id="1492"/>
    <lineage>
        <taxon>Bacteria</taxon>
        <taxon>Bacillati</taxon>
        <taxon>Bacillota</taxon>
        <taxon>Clostridia</taxon>
        <taxon>Eubacteriales</taxon>
        <taxon>Clostridiaceae</taxon>
        <taxon>Clostridium</taxon>
    </lineage>
</organism>
<gene>
    <name evidence="1" type="ORF">AWN73_19035</name>
</gene>
<proteinExistence type="predicted"/>
<comment type="caution">
    <text evidence="1">The sequence shown here is derived from an EMBL/GenBank/DDBJ whole genome shotgun (WGS) entry which is preliminary data.</text>
</comment>
<dbReference type="AlphaFoldDB" id="A0A2S7F6B5"/>